<keyword evidence="9" id="KW-1185">Reference proteome</keyword>
<feature type="transmembrane region" description="Helical" evidence="7">
    <location>
        <begin position="94"/>
        <end position="113"/>
    </location>
</feature>
<dbReference type="Proteomes" id="UP001056384">
    <property type="component" value="Chromosome 3"/>
</dbReference>
<dbReference type="GO" id="GO:0005886">
    <property type="term" value="C:plasma membrane"/>
    <property type="evidence" value="ECO:0007669"/>
    <property type="project" value="TreeGrafter"/>
</dbReference>
<reference evidence="8" key="1">
    <citation type="submission" date="2022-06" db="EMBL/GenBank/DDBJ databases">
        <title>Complete genome sequences of two strains of the flax pathogen Septoria linicola.</title>
        <authorList>
            <person name="Lapalu N."/>
            <person name="Simon A."/>
            <person name="Demenou B."/>
            <person name="Paumier D."/>
            <person name="Guillot M.-P."/>
            <person name="Gout L."/>
            <person name="Valade R."/>
        </authorList>
    </citation>
    <scope>NUCLEOTIDE SEQUENCE</scope>
    <source>
        <strain evidence="8">SE15195</strain>
    </source>
</reference>
<feature type="transmembrane region" description="Helical" evidence="7">
    <location>
        <begin position="62"/>
        <end position="82"/>
    </location>
</feature>
<dbReference type="OrthoDB" id="28755at2759"/>
<dbReference type="SUPFAM" id="SSF103473">
    <property type="entry name" value="MFS general substrate transporter"/>
    <property type="match status" value="1"/>
</dbReference>
<feature type="region of interest" description="Disordered" evidence="6">
    <location>
        <begin position="437"/>
        <end position="478"/>
    </location>
</feature>
<dbReference type="Pfam" id="PF13347">
    <property type="entry name" value="MFS_2"/>
    <property type="match status" value="1"/>
</dbReference>
<evidence type="ECO:0000256" key="5">
    <source>
        <dbReference type="ARBA" id="ARBA00023136"/>
    </source>
</evidence>
<dbReference type="Gene3D" id="1.20.1250.20">
    <property type="entry name" value="MFS general substrate transporter like domains"/>
    <property type="match status" value="1"/>
</dbReference>
<evidence type="ECO:0000313" key="9">
    <source>
        <dbReference type="Proteomes" id="UP001056384"/>
    </source>
</evidence>
<gene>
    <name evidence="8" type="ORF">Slin15195_G047690</name>
</gene>
<keyword evidence="4 7" id="KW-1133">Transmembrane helix</keyword>
<sequence length="568" mass="61443">MAVADPPTSWTGQPRIRGGTESMRLFLLTFSLIGLQFCWGTEQTYATPYLLALGLSKGGMSLVWIAGPLSGLIMQPIIGMISDKSTSKYGRRRPFMVGGTVAVAICLLVLGWAKEIVAWFVPGTGADVEERRRSATITVAIVDIYILDFVINIAQATCRALVVDALPVEKQQIGAAWVTRMVGLGHILVFGFGALDLNYWLPPVFGDTQFKKVCAFAAFMMVLTFSVNCWAVTERVLVSDGSKTTGTDQTLIGIIKQIYSRALYVPQRIQYICNVQFWAWIGWFPLMFYGSTWVGEIYLRHGLHGTPPTTDDALSQVGRVGSTALIIHSSIGFVTAIVLPWLVTSPGEDEKAQTFTPRPPKGLEGVAEKVPLNKPSLLNVWTFGCLMFSSCLFFAPLVKSVGFATFLMAVAGVPSAIAGLACTTLIGVEINRLSSTLPTMGARNGRTPLSRTPSSRRSSNDYELEEPLHLRHSSQSSVGATHSATGELSGIYLGILNIYTTLPQFVGTAISWVVFSILEPGKSPELAKDAHPDDVHPTEGLSGIGVCLFIGSLSSVMAAIATRKLKEH</sequence>
<keyword evidence="2" id="KW-0813">Transport</keyword>
<dbReference type="EMBL" id="CP099420">
    <property type="protein sequence ID" value="USW51450.1"/>
    <property type="molecule type" value="Genomic_DNA"/>
</dbReference>
<feature type="transmembrane region" description="Helical" evidence="7">
    <location>
        <begin position="25"/>
        <end position="42"/>
    </location>
</feature>
<feature type="transmembrane region" description="Helical" evidence="7">
    <location>
        <begin position="213"/>
        <end position="233"/>
    </location>
</feature>
<dbReference type="GO" id="GO:0008506">
    <property type="term" value="F:sucrose:proton symporter activity"/>
    <property type="evidence" value="ECO:0007669"/>
    <property type="project" value="TreeGrafter"/>
</dbReference>
<evidence type="ECO:0000313" key="8">
    <source>
        <dbReference type="EMBL" id="USW51450.1"/>
    </source>
</evidence>
<feature type="compositionally biased region" description="Low complexity" evidence="6">
    <location>
        <begin position="446"/>
        <end position="457"/>
    </location>
</feature>
<proteinExistence type="predicted"/>
<accession>A0A9Q9EHY1</accession>
<evidence type="ECO:0000256" key="1">
    <source>
        <dbReference type="ARBA" id="ARBA00004141"/>
    </source>
</evidence>
<feature type="transmembrane region" description="Helical" evidence="7">
    <location>
        <begin position="405"/>
        <end position="428"/>
    </location>
</feature>
<feature type="transmembrane region" description="Helical" evidence="7">
    <location>
        <begin position="541"/>
        <end position="562"/>
    </location>
</feature>
<evidence type="ECO:0000256" key="4">
    <source>
        <dbReference type="ARBA" id="ARBA00022989"/>
    </source>
</evidence>
<evidence type="ECO:0000256" key="3">
    <source>
        <dbReference type="ARBA" id="ARBA00022692"/>
    </source>
</evidence>
<feature type="transmembrane region" description="Helical" evidence="7">
    <location>
        <begin position="277"/>
        <end position="299"/>
    </location>
</feature>
<keyword evidence="5 7" id="KW-0472">Membrane</keyword>
<keyword evidence="3 7" id="KW-0812">Transmembrane</keyword>
<dbReference type="PANTHER" id="PTHR19432">
    <property type="entry name" value="SUGAR TRANSPORTER"/>
    <property type="match status" value="1"/>
</dbReference>
<feature type="transmembrane region" description="Helical" evidence="7">
    <location>
        <begin position="320"/>
        <end position="343"/>
    </location>
</feature>
<dbReference type="InterPro" id="IPR036259">
    <property type="entry name" value="MFS_trans_sf"/>
</dbReference>
<feature type="transmembrane region" description="Helical" evidence="7">
    <location>
        <begin position="177"/>
        <end position="201"/>
    </location>
</feature>
<comment type="subcellular location">
    <subcellularLocation>
        <location evidence="1">Membrane</location>
        <topology evidence="1">Multi-pass membrane protein</topology>
    </subcellularLocation>
</comment>
<dbReference type="AlphaFoldDB" id="A0A9Q9EHY1"/>
<evidence type="ECO:0000256" key="2">
    <source>
        <dbReference type="ARBA" id="ARBA00022448"/>
    </source>
</evidence>
<dbReference type="PANTHER" id="PTHR19432:SF76">
    <property type="entry name" value="TRANSPORTER, PUTATIVE (EUROFUNG)-RELATED"/>
    <property type="match status" value="1"/>
</dbReference>
<name>A0A9Q9EHY1_9PEZI</name>
<feature type="transmembrane region" description="Helical" evidence="7">
    <location>
        <begin position="378"/>
        <end position="398"/>
    </location>
</feature>
<protein>
    <submittedName>
        <fullName evidence="8">MFS transporter superfamily</fullName>
    </submittedName>
</protein>
<evidence type="ECO:0000256" key="6">
    <source>
        <dbReference type="SAM" id="MobiDB-lite"/>
    </source>
</evidence>
<organism evidence="8 9">
    <name type="scientific">Septoria linicola</name>
    <dbReference type="NCBI Taxonomy" id="215465"/>
    <lineage>
        <taxon>Eukaryota</taxon>
        <taxon>Fungi</taxon>
        <taxon>Dikarya</taxon>
        <taxon>Ascomycota</taxon>
        <taxon>Pezizomycotina</taxon>
        <taxon>Dothideomycetes</taxon>
        <taxon>Dothideomycetidae</taxon>
        <taxon>Mycosphaerellales</taxon>
        <taxon>Mycosphaerellaceae</taxon>
        <taxon>Septoria</taxon>
    </lineage>
</organism>
<evidence type="ECO:0000256" key="7">
    <source>
        <dbReference type="SAM" id="Phobius"/>
    </source>
</evidence>